<proteinExistence type="predicted"/>
<dbReference type="RefSeq" id="WP_208234281.1">
    <property type="nucleotide sequence ID" value="NZ_JAGEVG010000014.1"/>
</dbReference>
<keyword evidence="2" id="KW-1185">Reference proteome</keyword>
<evidence type="ECO:0000313" key="2">
    <source>
        <dbReference type="Proteomes" id="UP000681315"/>
    </source>
</evidence>
<dbReference type="EMBL" id="JAGEVG010000014">
    <property type="protein sequence ID" value="MBO3099166.1"/>
    <property type="molecule type" value="Genomic_DNA"/>
</dbReference>
<organism evidence="1 2">
    <name type="scientific">Gelidibacter pelagius</name>
    <dbReference type="NCBI Taxonomy" id="2819985"/>
    <lineage>
        <taxon>Bacteria</taxon>
        <taxon>Pseudomonadati</taxon>
        <taxon>Bacteroidota</taxon>
        <taxon>Flavobacteriia</taxon>
        <taxon>Flavobacteriales</taxon>
        <taxon>Flavobacteriaceae</taxon>
        <taxon>Gelidibacter</taxon>
    </lineage>
</organism>
<dbReference type="PROSITE" id="PS51257">
    <property type="entry name" value="PROKAR_LIPOPROTEIN"/>
    <property type="match status" value="1"/>
</dbReference>
<gene>
    <name evidence="1" type="ORF">J4051_12865</name>
</gene>
<reference evidence="1 2" key="1">
    <citation type="submission" date="2021-03" db="EMBL/GenBank/DDBJ databases">
        <title>Gelidibacter sp. nov., isolated from costal sediment.</title>
        <authorList>
            <person name="Lun K.-Y."/>
        </authorList>
    </citation>
    <scope>NUCLEOTIDE SEQUENCE [LARGE SCALE GENOMIC DNA]</scope>
    <source>
        <strain evidence="1 2">DF109</strain>
    </source>
</reference>
<name>A0ABS3SUN3_9FLAO</name>
<comment type="caution">
    <text evidence="1">The sequence shown here is derived from an EMBL/GenBank/DDBJ whole genome shotgun (WGS) entry which is preliminary data.</text>
</comment>
<dbReference type="Proteomes" id="UP000681315">
    <property type="component" value="Unassembled WGS sequence"/>
</dbReference>
<evidence type="ECO:0000313" key="1">
    <source>
        <dbReference type="EMBL" id="MBO3099166.1"/>
    </source>
</evidence>
<sequence length="198" mass="22488">MKHTSKIPVFLLALSILFSCKNDTKVDGETIMKSVNTEVSKEKKDSPSNSELEKLKEALINKTPLTDEQLVRAFPKELMGFPLDEVNAIPGMSQVYGQFNNGKIALSIVDAVGNKNSAAITFLSFYEYVPPSNEKSKLIKIERDGFKTISDYKYNETEMKLLLDNRFMVNLSAKAMTPDELWETFDIESLKKYKELNR</sequence>
<evidence type="ECO:0008006" key="3">
    <source>
        <dbReference type="Google" id="ProtNLM"/>
    </source>
</evidence>
<accession>A0ABS3SUN3</accession>
<protein>
    <recommendedName>
        <fullName evidence="3">Lipoprotein</fullName>
    </recommendedName>
</protein>